<keyword evidence="1 4" id="KW-0808">Transferase</keyword>
<dbReference type="GO" id="GO:0016757">
    <property type="term" value="F:glycosyltransferase activity"/>
    <property type="evidence" value="ECO:0007669"/>
    <property type="project" value="InterPro"/>
</dbReference>
<protein>
    <submittedName>
        <fullName evidence="4">Glycosyltransferase</fullName>
    </submittedName>
</protein>
<dbReference type="Proteomes" id="UP000317036">
    <property type="component" value="Unassembled WGS sequence"/>
</dbReference>
<dbReference type="FunFam" id="3.40.50.2000:FF:000119">
    <property type="entry name" value="Glycosyl transferase group 1"/>
    <property type="match status" value="1"/>
</dbReference>
<dbReference type="EMBL" id="VNJI01000012">
    <property type="protein sequence ID" value="TVY09781.1"/>
    <property type="molecule type" value="Genomic_DNA"/>
</dbReference>
<evidence type="ECO:0000259" key="2">
    <source>
        <dbReference type="Pfam" id="PF00534"/>
    </source>
</evidence>
<dbReference type="Pfam" id="PF13439">
    <property type="entry name" value="Glyco_transf_4"/>
    <property type="match status" value="1"/>
</dbReference>
<sequence length="783" mass="90536">MRILIDIQTLYSPEKNRGIGIYTYNWTKNFIKQDSSHRYYLMRKSNDNWEFAFVSNFIDIDYCIRNDQNWEIYQLEDFLQQKNIDIIHFTSPHMFDIDVPEITNNKVMKSYLVYDLIPIVMKEHYYNNWPQQIQQLYDLRCNLVKNADSILTISEASKKDLMKYYQINAERIHVIYASTNEDLYQPIHSGYERELINKEIGISSPFIYSLTGYDPRKNNKGLINSFSQVIKERPDLKLVISGIKQEAEKEELQTYAQNNGISKEQIEFLGFVSDDTLIALYKECEVFVFPSIYEGFGLPVLEAMRCGTPVITINSSSLPEVAGDAALLVESNDSEAMAEAILAFTNNKNLSDTYKTMGINQANKFSWNKTALDSLKVFEKLTNNFSEITESDKSELAFFSPLNPQPSGISDYSEELLTKLSAYYDIKIFVNDFIPENTYLLQNFEILEYKENRARLEKIKLRLYHMGNNELHSWIYNALVDYPGSVVLHDLNLYGFYMYTQYLRGNKNGFVNELRYSHGQRGQAAGEQLMQSSTYPNDQEFPMFKKVVELSNQVIVHSQWVKNKIDIEADFKGEIKVIPSGILIEDIITSKDDLKKSLGLNLDKIAIGIFGNVIPNKRIDVILRVVSQLVKTNINIEIYFVGHCSNDMKETINKTSKQLKINNFIKLVSSPDLDIFKKYIEASDICINLRWPTFGETSATLTRSLGFGVPCIVSNVGSYKEYPDDCVWKVDVDEYEEDLLLAYLLELINNKALRQEMGQKAQLYIKNNHDFEIVSNMIYEILI</sequence>
<reference evidence="4 5" key="1">
    <citation type="submission" date="2019-07" db="EMBL/GenBank/DDBJ databases">
        <authorList>
            <person name="Kim J."/>
        </authorList>
    </citation>
    <scope>NUCLEOTIDE SEQUENCE [LARGE SCALE GENOMIC DNA]</scope>
    <source>
        <strain evidence="4 5">JC52</strain>
    </source>
</reference>
<dbReference type="GO" id="GO:0009103">
    <property type="term" value="P:lipopolysaccharide biosynthetic process"/>
    <property type="evidence" value="ECO:0007669"/>
    <property type="project" value="TreeGrafter"/>
</dbReference>
<feature type="domain" description="Glycosyl transferase family 1" evidence="2">
    <location>
        <begin position="203"/>
        <end position="355"/>
    </location>
</feature>
<dbReference type="Pfam" id="PF00534">
    <property type="entry name" value="Glycos_transf_1"/>
    <property type="match status" value="2"/>
</dbReference>
<dbReference type="AlphaFoldDB" id="A0A559KCD4"/>
<evidence type="ECO:0000313" key="5">
    <source>
        <dbReference type="Proteomes" id="UP000317036"/>
    </source>
</evidence>
<dbReference type="PANTHER" id="PTHR46401">
    <property type="entry name" value="GLYCOSYLTRANSFERASE WBBK-RELATED"/>
    <property type="match status" value="1"/>
</dbReference>
<evidence type="ECO:0000259" key="3">
    <source>
        <dbReference type="Pfam" id="PF13439"/>
    </source>
</evidence>
<gene>
    <name evidence="4" type="ORF">FPZ49_12200</name>
</gene>
<name>A0A559KCD4_9BACL</name>
<feature type="domain" description="Glycosyltransferase subfamily 4-like N-terminal" evidence="3">
    <location>
        <begin position="68"/>
        <end position="176"/>
    </location>
</feature>
<comment type="caution">
    <text evidence="4">The sequence shown here is derived from an EMBL/GenBank/DDBJ whole genome shotgun (WGS) entry which is preliminary data.</text>
</comment>
<dbReference type="OrthoDB" id="9797829at2"/>
<dbReference type="CDD" id="cd03809">
    <property type="entry name" value="GT4_MtfB-like"/>
    <property type="match status" value="1"/>
</dbReference>
<dbReference type="PANTHER" id="PTHR46401:SF2">
    <property type="entry name" value="GLYCOSYLTRANSFERASE WBBK-RELATED"/>
    <property type="match status" value="1"/>
</dbReference>
<feature type="domain" description="Glycosyl transferase family 1" evidence="2">
    <location>
        <begin position="591"/>
        <end position="762"/>
    </location>
</feature>
<organism evidence="4 5">
    <name type="scientific">Paenibacillus cremeus</name>
    <dbReference type="NCBI Taxonomy" id="2163881"/>
    <lineage>
        <taxon>Bacteria</taxon>
        <taxon>Bacillati</taxon>
        <taxon>Bacillota</taxon>
        <taxon>Bacilli</taxon>
        <taxon>Bacillales</taxon>
        <taxon>Paenibacillaceae</taxon>
        <taxon>Paenibacillus</taxon>
    </lineage>
</organism>
<evidence type="ECO:0000313" key="4">
    <source>
        <dbReference type="EMBL" id="TVY09781.1"/>
    </source>
</evidence>
<dbReference type="InterPro" id="IPR028098">
    <property type="entry name" value="Glyco_trans_4-like_N"/>
</dbReference>
<dbReference type="Gene3D" id="3.40.50.2000">
    <property type="entry name" value="Glycogen Phosphorylase B"/>
    <property type="match status" value="3"/>
</dbReference>
<keyword evidence="5" id="KW-1185">Reference proteome</keyword>
<dbReference type="SUPFAM" id="SSF53756">
    <property type="entry name" value="UDP-Glycosyltransferase/glycogen phosphorylase"/>
    <property type="match status" value="2"/>
</dbReference>
<dbReference type="InterPro" id="IPR001296">
    <property type="entry name" value="Glyco_trans_1"/>
</dbReference>
<evidence type="ECO:0000256" key="1">
    <source>
        <dbReference type="ARBA" id="ARBA00022679"/>
    </source>
</evidence>
<proteinExistence type="predicted"/>
<dbReference type="RefSeq" id="WP_144846962.1">
    <property type="nucleotide sequence ID" value="NZ_VNJI01000012.1"/>
</dbReference>
<accession>A0A559KCD4</accession>